<dbReference type="NCBIfam" id="TIGR00054">
    <property type="entry name" value="RIP metalloprotease RseP"/>
    <property type="match status" value="1"/>
</dbReference>
<evidence type="ECO:0000256" key="6">
    <source>
        <dbReference type="ARBA" id="ARBA00022801"/>
    </source>
</evidence>
<comment type="similarity">
    <text evidence="3 11">Belongs to the peptidase M50B family.</text>
</comment>
<protein>
    <recommendedName>
        <fullName evidence="11">Zinc metalloprotease</fullName>
        <ecNumber evidence="11">3.4.24.-</ecNumber>
    </recommendedName>
</protein>
<dbReference type="Gene3D" id="2.30.42.10">
    <property type="match status" value="1"/>
</dbReference>
<keyword evidence="9 11" id="KW-0482">Metalloprotease</keyword>
<accession>A0A1F5ZLJ9</accession>
<evidence type="ECO:0000256" key="7">
    <source>
        <dbReference type="ARBA" id="ARBA00022833"/>
    </source>
</evidence>
<keyword evidence="8 11" id="KW-1133">Transmembrane helix</keyword>
<feature type="transmembrane region" description="Helical" evidence="11">
    <location>
        <begin position="334"/>
        <end position="356"/>
    </location>
</feature>
<dbReference type="EMBL" id="MFJL01000037">
    <property type="protein sequence ID" value="OGG13359.1"/>
    <property type="molecule type" value="Genomic_DNA"/>
</dbReference>
<dbReference type="EC" id="3.4.24.-" evidence="11"/>
<keyword evidence="7 11" id="KW-0862">Zinc</keyword>
<keyword evidence="4 13" id="KW-0645">Protease</keyword>
<dbReference type="GO" id="GO:0016020">
    <property type="term" value="C:membrane"/>
    <property type="evidence" value="ECO:0007669"/>
    <property type="project" value="UniProtKB-SubCell"/>
</dbReference>
<dbReference type="InterPro" id="IPR004387">
    <property type="entry name" value="Pept_M50_Zn"/>
</dbReference>
<comment type="subcellular location">
    <subcellularLocation>
        <location evidence="2">Membrane</location>
        <topology evidence="2">Multi-pass membrane protein</topology>
    </subcellularLocation>
</comment>
<proteinExistence type="inferred from homology"/>
<comment type="caution">
    <text evidence="13">The sequence shown here is derived from an EMBL/GenBank/DDBJ whole genome shotgun (WGS) entry which is preliminary data.</text>
</comment>
<dbReference type="PANTHER" id="PTHR42837:SF2">
    <property type="entry name" value="MEMBRANE METALLOPROTEASE ARASP2, CHLOROPLASTIC-RELATED"/>
    <property type="match status" value="1"/>
</dbReference>
<dbReference type="PROSITE" id="PS50106">
    <property type="entry name" value="PDZ"/>
    <property type="match status" value="1"/>
</dbReference>
<sequence length="362" mass="39533">METVVTVLVFFGMLSILVIIHELGHFLTAKKFGIKVEEFGFGLPPRIFGIKKGETIYSLNWLPIGGFVKLYGEDLEPGQKAPNSMINRAFYSRPIWQRVIVLVAGVFMNFVLSVAIVTYLFTQGVMVPSGQVKIEHVVSGSPAEKGGLKEGDIITDIKAENKDISITKSEDLGATVKKYLGKEITVGVLRDGEKTSVLLVPRKDYPPGEGPMGVAIGDHVKKVYSITQAPIEGTKESVNRTVEIVKGISTTLAKFFIQRKPVGDDVAGPLKIGQMTGEIRKLGLLPFLDFMGLISLNLAIINILPFPALDGGRLLFVILEALFGRKVKPAFERYAHLAGMAVLLTLIFLISINDIIKLVIGK</sequence>
<evidence type="ECO:0000256" key="5">
    <source>
        <dbReference type="ARBA" id="ARBA00022692"/>
    </source>
</evidence>
<dbReference type="InterPro" id="IPR008915">
    <property type="entry name" value="Peptidase_M50"/>
</dbReference>
<feature type="transmembrane region" description="Helical" evidence="11">
    <location>
        <begin position="282"/>
        <end position="304"/>
    </location>
</feature>
<dbReference type="GO" id="GO:0004222">
    <property type="term" value="F:metalloendopeptidase activity"/>
    <property type="evidence" value="ECO:0007669"/>
    <property type="project" value="InterPro"/>
</dbReference>
<dbReference type="AlphaFoldDB" id="A0A1F5ZLJ9"/>
<evidence type="ECO:0000256" key="10">
    <source>
        <dbReference type="ARBA" id="ARBA00023136"/>
    </source>
</evidence>
<organism evidence="13 14">
    <name type="scientific">Candidatus Gottesmanbacteria bacterium RIFCSPHIGHO2_02_FULL_39_11</name>
    <dbReference type="NCBI Taxonomy" id="1798382"/>
    <lineage>
        <taxon>Bacteria</taxon>
        <taxon>Candidatus Gottesmaniibacteriota</taxon>
    </lineage>
</organism>
<dbReference type="InterPro" id="IPR001478">
    <property type="entry name" value="PDZ"/>
</dbReference>
<keyword evidence="5 11" id="KW-0812">Transmembrane</keyword>
<evidence type="ECO:0000256" key="11">
    <source>
        <dbReference type="RuleBase" id="RU362031"/>
    </source>
</evidence>
<evidence type="ECO:0000256" key="8">
    <source>
        <dbReference type="ARBA" id="ARBA00022989"/>
    </source>
</evidence>
<evidence type="ECO:0000256" key="4">
    <source>
        <dbReference type="ARBA" id="ARBA00022670"/>
    </source>
</evidence>
<dbReference type="InterPro" id="IPR036034">
    <property type="entry name" value="PDZ_sf"/>
</dbReference>
<evidence type="ECO:0000256" key="3">
    <source>
        <dbReference type="ARBA" id="ARBA00007931"/>
    </source>
</evidence>
<feature type="domain" description="PDZ" evidence="12">
    <location>
        <begin position="124"/>
        <end position="192"/>
    </location>
</feature>
<reference evidence="13 14" key="1">
    <citation type="journal article" date="2016" name="Nat. Commun.">
        <title>Thousands of microbial genomes shed light on interconnected biogeochemical processes in an aquifer system.</title>
        <authorList>
            <person name="Anantharaman K."/>
            <person name="Brown C.T."/>
            <person name="Hug L.A."/>
            <person name="Sharon I."/>
            <person name="Castelle C.J."/>
            <person name="Probst A.J."/>
            <person name="Thomas B.C."/>
            <person name="Singh A."/>
            <person name="Wilkins M.J."/>
            <person name="Karaoz U."/>
            <person name="Brodie E.L."/>
            <person name="Williams K.H."/>
            <person name="Hubbard S.S."/>
            <person name="Banfield J.F."/>
        </authorList>
    </citation>
    <scope>NUCLEOTIDE SEQUENCE [LARGE SCALE GENOMIC DNA]</scope>
</reference>
<feature type="transmembrane region" description="Helical" evidence="11">
    <location>
        <begin position="7"/>
        <end position="27"/>
    </location>
</feature>
<dbReference type="GO" id="GO:0006508">
    <property type="term" value="P:proteolysis"/>
    <property type="evidence" value="ECO:0007669"/>
    <property type="project" value="UniProtKB-KW"/>
</dbReference>
<evidence type="ECO:0000259" key="12">
    <source>
        <dbReference type="PROSITE" id="PS50106"/>
    </source>
</evidence>
<gene>
    <name evidence="13" type="ORF">A3D77_03060</name>
</gene>
<dbReference type="Pfam" id="PF02163">
    <property type="entry name" value="Peptidase_M50"/>
    <property type="match status" value="1"/>
</dbReference>
<dbReference type="STRING" id="1798382.A3D77_03060"/>
<feature type="transmembrane region" description="Helical" evidence="11">
    <location>
        <begin position="95"/>
        <end position="121"/>
    </location>
</feature>
<dbReference type="PANTHER" id="PTHR42837">
    <property type="entry name" value="REGULATOR OF SIGMA-E PROTEASE RSEP"/>
    <property type="match status" value="1"/>
</dbReference>
<keyword evidence="6 11" id="KW-0378">Hydrolase</keyword>
<dbReference type="CDD" id="cd06163">
    <property type="entry name" value="S2P-M50_PDZ_RseP-like"/>
    <property type="match status" value="1"/>
</dbReference>
<evidence type="ECO:0000256" key="2">
    <source>
        <dbReference type="ARBA" id="ARBA00004141"/>
    </source>
</evidence>
<evidence type="ECO:0000313" key="13">
    <source>
        <dbReference type="EMBL" id="OGG13359.1"/>
    </source>
</evidence>
<evidence type="ECO:0000313" key="14">
    <source>
        <dbReference type="Proteomes" id="UP000176923"/>
    </source>
</evidence>
<name>A0A1F5ZLJ9_9BACT</name>
<dbReference type="Proteomes" id="UP000176923">
    <property type="component" value="Unassembled WGS sequence"/>
</dbReference>
<dbReference type="GO" id="GO:0046872">
    <property type="term" value="F:metal ion binding"/>
    <property type="evidence" value="ECO:0007669"/>
    <property type="project" value="UniProtKB-KW"/>
</dbReference>
<evidence type="ECO:0000256" key="9">
    <source>
        <dbReference type="ARBA" id="ARBA00023049"/>
    </source>
</evidence>
<comment type="cofactor">
    <cofactor evidence="1 11">
        <name>Zn(2+)</name>
        <dbReference type="ChEBI" id="CHEBI:29105"/>
    </cofactor>
</comment>
<evidence type="ECO:0000256" key="1">
    <source>
        <dbReference type="ARBA" id="ARBA00001947"/>
    </source>
</evidence>
<dbReference type="SUPFAM" id="SSF50156">
    <property type="entry name" value="PDZ domain-like"/>
    <property type="match status" value="1"/>
</dbReference>
<keyword evidence="10 11" id="KW-0472">Membrane</keyword>
<keyword evidence="11" id="KW-0479">Metal-binding</keyword>